<evidence type="ECO:0000256" key="1">
    <source>
        <dbReference type="SAM" id="MobiDB-lite"/>
    </source>
</evidence>
<dbReference type="PROSITE" id="PS51318">
    <property type="entry name" value="TAT"/>
    <property type="match status" value="1"/>
</dbReference>
<dbReference type="RefSeq" id="WP_132426283.1">
    <property type="nucleotide sequence ID" value="NZ_SMFZ01000001.1"/>
</dbReference>
<feature type="chain" id="PRO_5020640516" evidence="2">
    <location>
        <begin position="32"/>
        <end position="126"/>
    </location>
</feature>
<dbReference type="InterPro" id="IPR006311">
    <property type="entry name" value="TAT_signal"/>
</dbReference>
<comment type="caution">
    <text evidence="3">The sequence shown here is derived from an EMBL/GenBank/DDBJ whole genome shotgun (WGS) entry which is preliminary data.</text>
</comment>
<dbReference type="AlphaFoldDB" id="A0A4R1HXI1"/>
<evidence type="ECO:0000313" key="4">
    <source>
        <dbReference type="Proteomes" id="UP000295560"/>
    </source>
</evidence>
<keyword evidence="2" id="KW-0732">Signal</keyword>
<evidence type="ECO:0000256" key="2">
    <source>
        <dbReference type="SAM" id="SignalP"/>
    </source>
</evidence>
<proteinExistence type="predicted"/>
<accession>A0A4R1HXI1</accession>
<dbReference type="EMBL" id="SMFZ01000001">
    <property type="protein sequence ID" value="TCK27477.1"/>
    <property type="molecule type" value="Genomic_DNA"/>
</dbReference>
<dbReference type="Proteomes" id="UP000295560">
    <property type="component" value="Unassembled WGS sequence"/>
</dbReference>
<feature type="signal peptide" evidence="2">
    <location>
        <begin position="1"/>
        <end position="31"/>
    </location>
</feature>
<gene>
    <name evidence="3" type="ORF">EV378_3349</name>
</gene>
<feature type="region of interest" description="Disordered" evidence="1">
    <location>
        <begin position="29"/>
        <end position="94"/>
    </location>
</feature>
<organism evidence="3 4">
    <name type="scientific">Pseudonocardia endophytica</name>
    <dbReference type="NCBI Taxonomy" id="401976"/>
    <lineage>
        <taxon>Bacteria</taxon>
        <taxon>Bacillati</taxon>
        <taxon>Actinomycetota</taxon>
        <taxon>Actinomycetes</taxon>
        <taxon>Pseudonocardiales</taxon>
        <taxon>Pseudonocardiaceae</taxon>
        <taxon>Pseudonocardia</taxon>
    </lineage>
</organism>
<sequence>MNSYARTALRVSLAGAGAAALGAGLAGQAFADDEPTPNTDPAALPDTSQVQDNYAPQGGDSADFTDADETASPFPQFPGGGSFSPLQTVPTPQGLLDTENVQNFLTPDGQDIAKVVSDPLALQHEG</sequence>
<protein>
    <submittedName>
        <fullName evidence="3">Uncharacterized protein</fullName>
    </submittedName>
</protein>
<name>A0A4R1HXI1_PSEEN</name>
<keyword evidence="4" id="KW-1185">Reference proteome</keyword>
<reference evidence="3 4" key="1">
    <citation type="submission" date="2019-03" db="EMBL/GenBank/DDBJ databases">
        <title>Sequencing the genomes of 1000 actinobacteria strains.</title>
        <authorList>
            <person name="Klenk H.-P."/>
        </authorList>
    </citation>
    <scope>NUCLEOTIDE SEQUENCE [LARGE SCALE GENOMIC DNA]</scope>
    <source>
        <strain evidence="3 4">DSM 44969</strain>
    </source>
</reference>
<evidence type="ECO:0000313" key="3">
    <source>
        <dbReference type="EMBL" id="TCK27477.1"/>
    </source>
</evidence>